<dbReference type="PANTHER" id="PTHR43477">
    <property type="entry name" value="DIHYDROANTICAPSIN 7-DEHYDROGENASE"/>
    <property type="match status" value="1"/>
</dbReference>
<dbReference type="GO" id="GO:0016491">
    <property type="term" value="F:oxidoreductase activity"/>
    <property type="evidence" value="ECO:0007669"/>
    <property type="project" value="UniProtKB-KW"/>
</dbReference>
<dbReference type="EMBL" id="CP010904">
    <property type="protein sequence ID" value="AKJ64715.1"/>
    <property type="molecule type" value="Genomic_DNA"/>
</dbReference>
<comment type="similarity">
    <text evidence="1">Belongs to the short-chain dehydrogenases/reductases (SDR) family.</text>
</comment>
<dbReference type="InterPro" id="IPR036291">
    <property type="entry name" value="NAD(P)-bd_dom_sf"/>
</dbReference>
<dbReference type="AlphaFoldDB" id="A0A0G3EIQ8"/>
<gene>
    <name evidence="4" type="ORF">L21SP4_01469</name>
</gene>
<organism evidence="4 5">
    <name type="scientific">Kiritimatiella glycovorans</name>
    <dbReference type="NCBI Taxonomy" id="1307763"/>
    <lineage>
        <taxon>Bacteria</taxon>
        <taxon>Pseudomonadati</taxon>
        <taxon>Kiritimatiellota</taxon>
        <taxon>Kiritimatiellia</taxon>
        <taxon>Kiritimatiellales</taxon>
        <taxon>Kiritimatiellaceae</taxon>
        <taxon>Kiritimatiella</taxon>
    </lineage>
</organism>
<feature type="domain" description="Ketoreductase" evidence="3">
    <location>
        <begin position="3"/>
        <end position="174"/>
    </location>
</feature>
<dbReference type="RefSeq" id="WP_052882017.1">
    <property type="nucleotide sequence ID" value="NZ_CP010904.1"/>
</dbReference>
<dbReference type="KEGG" id="vbl:L21SP4_01469"/>
<name>A0A0G3EIQ8_9BACT</name>
<dbReference type="InterPro" id="IPR057326">
    <property type="entry name" value="KR_dom"/>
</dbReference>
<dbReference type="InterPro" id="IPR051122">
    <property type="entry name" value="SDR_DHRS6-like"/>
</dbReference>
<dbReference type="Pfam" id="PF13561">
    <property type="entry name" value="adh_short_C2"/>
    <property type="match status" value="1"/>
</dbReference>
<keyword evidence="5" id="KW-1185">Reference proteome</keyword>
<evidence type="ECO:0000313" key="5">
    <source>
        <dbReference type="Proteomes" id="UP000035268"/>
    </source>
</evidence>
<protein>
    <submittedName>
        <fullName evidence="4">Short-chain dehydrogenase/reductase SDR</fullName>
    </submittedName>
</protein>
<accession>A0A0G3EIQ8</accession>
<sequence>MAGTIMMYGGTGGIGEACARELRGRGYGLHLVARSENRLQALAEELEAGFTAGDVNDTETFERAAEEAGRELAGLVYAVGTINLGSFSRLGREDYERDFRVNALGAALAVRSALPALKQSEQPASVVFFSSVAAARGFKWHASMGMAKAAVSGLTVSLAAELAPQVRINAVAPSLTRTPLAAGILSSEKTAAAIAAGHPLPRLGAAQDIAALTAFLVSSDADWITGQVIGVDGGRSTIAGQG</sequence>
<evidence type="ECO:0000256" key="2">
    <source>
        <dbReference type="ARBA" id="ARBA00023002"/>
    </source>
</evidence>
<keyword evidence="2" id="KW-0560">Oxidoreductase</keyword>
<reference evidence="5" key="1">
    <citation type="submission" date="2015-02" db="EMBL/GenBank/DDBJ databases">
        <title>Description and complete genome sequence of the first cultured representative of the subdivision 5 of the Verrucomicrobia phylum.</title>
        <authorList>
            <person name="Spring S."/>
            <person name="Bunk B."/>
            <person name="Sproer C."/>
            <person name="Klenk H.-P."/>
        </authorList>
    </citation>
    <scope>NUCLEOTIDE SEQUENCE [LARGE SCALE GENOMIC DNA]</scope>
    <source>
        <strain evidence="5">L21-Fru-AB</strain>
    </source>
</reference>
<dbReference type="SMART" id="SM00822">
    <property type="entry name" value="PKS_KR"/>
    <property type="match status" value="1"/>
</dbReference>
<dbReference type="STRING" id="1307763.L21SP4_01469"/>
<dbReference type="PRINTS" id="PR00081">
    <property type="entry name" value="GDHRDH"/>
</dbReference>
<dbReference type="CDD" id="cd05233">
    <property type="entry name" value="SDR_c"/>
    <property type="match status" value="1"/>
</dbReference>
<evidence type="ECO:0000313" key="4">
    <source>
        <dbReference type="EMBL" id="AKJ64715.1"/>
    </source>
</evidence>
<dbReference type="SUPFAM" id="SSF51735">
    <property type="entry name" value="NAD(P)-binding Rossmann-fold domains"/>
    <property type="match status" value="1"/>
</dbReference>
<dbReference type="PANTHER" id="PTHR43477:SF1">
    <property type="entry name" value="DIHYDROANTICAPSIN 7-DEHYDROGENASE"/>
    <property type="match status" value="1"/>
</dbReference>
<dbReference type="PATRIC" id="fig|1609981.3.peg.1526"/>
<dbReference type="Gene3D" id="3.40.50.720">
    <property type="entry name" value="NAD(P)-binding Rossmann-like Domain"/>
    <property type="match status" value="1"/>
</dbReference>
<evidence type="ECO:0000256" key="1">
    <source>
        <dbReference type="ARBA" id="ARBA00006484"/>
    </source>
</evidence>
<reference evidence="4 5" key="2">
    <citation type="journal article" date="2016" name="ISME J.">
        <title>Characterization of the first cultured representative of Verrucomicrobia subdivision 5 indicates the proposal of a novel phylum.</title>
        <authorList>
            <person name="Spring S."/>
            <person name="Bunk B."/>
            <person name="Sproer C."/>
            <person name="Schumann P."/>
            <person name="Rohde M."/>
            <person name="Tindall B.J."/>
            <person name="Klenk H.P."/>
        </authorList>
    </citation>
    <scope>NUCLEOTIDE SEQUENCE [LARGE SCALE GENOMIC DNA]</scope>
    <source>
        <strain evidence="4 5">L21-Fru-AB</strain>
    </source>
</reference>
<dbReference type="InterPro" id="IPR002347">
    <property type="entry name" value="SDR_fam"/>
</dbReference>
<dbReference type="Proteomes" id="UP000035268">
    <property type="component" value="Chromosome"/>
</dbReference>
<proteinExistence type="inferred from homology"/>
<evidence type="ECO:0000259" key="3">
    <source>
        <dbReference type="SMART" id="SM00822"/>
    </source>
</evidence>
<dbReference type="OrthoDB" id="9803333at2"/>